<protein>
    <submittedName>
        <fullName evidence="5">Uncharacterized protein</fullName>
    </submittedName>
</protein>
<evidence type="ECO:0000256" key="2">
    <source>
        <dbReference type="ARBA" id="ARBA00022815"/>
    </source>
</evidence>
<name>A0A4W5LLE3_9TELE</name>
<dbReference type="InterPro" id="IPR001484">
    <property type="entry name" value="Pyrokinin_CS"/>
</dbReference>
<comment type="similarity">
    <text evidence="1">Belongs to the pyrokinin family.</text>
</comment>
<proteinExistence type="inferred from homology"/>
<sequence>MMSHASRQHQEETRKSAVGKKILNKLVVELSAVVRSLEQLEEERDSLERQCFNLRQSLEQQEESNQQVRQTRPGFKYYFKYPICFSPQLGHSICFSPRLGHSICFSPRLGHSICFSPRLGH</sequence>
<dbReference type="Proteomes" id="UP000314982">
    <property type="component" value="Unassembled WGS sequence"/>
</dbReference>
<reference evidence="5" key="2">
    <citation type="submission" date="2025-08" db="UniProtKB">
        <authorList>
            <consortium name="Ensembl"/>
        </authorList>
    </citation>
    <scope>IDENTIFICATION</scope>
</reference>
<evidence type="ECO:0000256" key="4">
    <source>
        <dbReference type="SAM" id="Coils"/>
    </source>
</evidence>
<evidence type="ECO:0000313" key="6">
    <source>
        <dbReference type="Proteomes" id="UP000314982"/>
    </source>
</evidence>
<accession>A0A4W5LLE3</accession>
<keyword evidence="6" id="KW-1185">Reference proteome</keyword>
<dbReference type="GO" id="GO:0007218">
    <property type="term" value="P:neuropeptide signaling pathway"/>
    <property type="evidence" value="ECO:0007669"/>
    <property type="project" value="UniProtKB-KW"/>
</dbReference>
<dbReference type="GO" id="GO:0005184">
    <property type="term" value="F:neuropeptide hormone activity"/>
    <property type="evidence" value="ECO:0007669"/>
    <property type="project" value="InterPro"/>
</dbReference>
<keyword evidence="4" id="KW-0175">Coiled coil</keyword>
<dbReference type="PROSITE" id="PS00539">
    <property type="entry name" value="PYROKININ"/>
    <property type="match status" value="3"/>
</dbReference>
<keyword evidence="2" id="KW-0027">Amidation</keyword>
<dbReference type="AlphaFoldDB" id="A0A4W5LLE3"/>
<evidence type="ECO:0000313" key="5">
    <source>
        <dbReference type="Ensembl" id="ENSHHUP00000026135.1"/>
    </source>
</evidence>
<dbReference type="GeneTree" id="ENSGT00970000198462"/>
<keyword evidence="3" id="KW-0527">Neuropeptide</keyword>
<dbReference type="STRING" id="62062.ENSHHUP00000026135"/>
<feature type="coiled-coil region" evidence="4">
    <location>
        <begin position="23"/>
        <end position="64"/>
    </location>
</feature>
<organism evidence="5 6">
    <name type="scientific">Hucho hucho</name>
    <name type="common">huchen</name>
    <dbReference type="NCBI Taxonomy" id="62062"/>
    <lineage>
        <taxon>Eukaryota</taxon>
        <taxon>Metazoa</taxon>
        <taxon>Chordata</taxon>
        <taxon>Craniata</taxon>
        <taxon>Vertebrata</taxon>
        <taxon>Euteleostomi</taxon>
        <taxon>Actinopterygii</taxon>
        <taxon>Neopterygii</taxon>
        <taxon>Teleostei</taxon>
        <taxon>Protacanthopterygii</taxon>
        <taxon>Salmoniformes</taxon>
        <taxon>Salmonidae</taxon>
        <taxon>Salmoninae</taxon>
        <taxon>Hucho</taxon>
    </lineage>
</organism>
<dbReference type="Ensembl" id="ENSHHUT00000027166.1">
    <property type="protein sequence ID" value="ENSHHUP00000026135.1"/>
    <property type="gene ID" value="ENSHHUG00000016539.1"/>
</dbReference>
<evidence type="ECO:0000256" key="1">
    <source>
        <dbReference type="ARBA" id="ARBA00007714"/>
    </source>
</evidence>
<evidence type="ECO:0000256" key="3">
    <source>
        <dbReference type="ARBA" id="ARBA00023320"/>
    </source>
</evidence>
<reference evidence="5" key="3">
    <citation type="submission" date="2025-09" db="UniProtKB">
        <authorList>
            <consortium name="Ensembl"/>
        </authorList>
    </citation>
    <scope>IDENTIFICATION</scope>
</reference>
<reference evidence="6" key="1">
    <citation type="submission" date="2018-06" db="EMBL/GenBank/DDBJ databases">
        <title>Genome assembly of Danube salmon.</title>
        <authorList>
            <person name="Macqueen D.J."/>
            <person name="Gundappa M.K."/>
        </authorList>
    </citation>
    <scope>NUCLEOTIDE SEQUENCE [LARGE SCALE GENOMIC DNA]</scope>
</reference>